<comment type="caution">
    <text evidence="3">The sequence shown here is derived from an EMBL/GenBank/DDBJ whole genome shotgun (WGS) entry which is preliminary data.</text>
</comment>
<evidence type="ECO:0000256" key="1">
    <source>
        <dbReference type="SAM" id="MobiDB-lite"/>
    </source>
</evidence>
<accession>A0ABR0UF65</accession>
<feature type="domain" description="Translocase of chloroplast 159/132 membrane anchor" evidence="2">
    <location>
        <begin position="43"/>
        <end position="294"/>
    </location>
</feature>
<evidence type="ECO:0000313" key="3">
    <source>
        <dbReference type="EMBL" id="KAK6120855.1"/>
    </source>
</evidence>
<feature type="region of interest" description="Disordered" evidence="1">
    <location>
        <begin position="1"/>
        <end position="58"/>
    </location>
</feature>
<evidence type="ECO:0000259" key="2">
    <source>
        <dbReference type="Pfam" id="PF11886"/>
    </source>
</evidence>
<dbReference type="Proteomes" id="UP001318860">
    <property type="component" value="Unassembled WGS sequence"/>
</dbReference>
<proteinExistence type="predicted"/>
<gene>
    <name evidence="3" type="ORF">DH2020_045397</name>
</gene>
<dbReference type="EMBL" id="JABTTQ020002988">
    <property type="protein sequence ID" value="KAK6120855.1"/>
    <property type="molecule type" value="Genomic_DNA"/>
</dbReference>
<organism evidence="3 4">
    <name type="scientific">Rehmannia glutinosa</name>
    <name type="common">Chinese foxglove</name>
    <dbReference type="NCBI Taxonomy" id="99300"/>
    <lineage>
        <taxon>Eukaryota</taxon>
        <taxon>Viridiplantae</taxon>
        <taxon>Streptophyta</taxon>
        <taxon>Embryophyta</taxon>
        <taxon>Tracheophyta</taxon>
        <taxon>Spermatophyta</taxon>
        <taxon>Magnoliopsida</taxon>
        <taxon>eudicotyledons</taxon>
        <taxon>Gunneridae</taxon>
        <taxon>Pentapetalae</taxon>
        <taxon>asterids</taxon>
        <taxon>lamiids</taxon>
        <taxon>Lamiales</taxon>
        <taxon>Orobanchaceae</taxon>
        <taxon>Rehmannieae</taxon>
        <taxon>Rehmannia</taxon>
    </lineage>
</organism>
<evidence type="ECO:0000313" key="4">
    <source>
        <dbReference type="Proteomes" id="UP001318860"/>
    </source>
</evidence>
<reference evidence="3 4" key="1">
    <citation type="journal article" date="2021" name="Comput. Struct. Biotechnol. J.">
        <title>De novo genome assembly of the potent medicinal plant Rehmannia glutinosa using nanopore technology.</title>
        <authorList>
            <person name="Ma L."/>
            <person name="Dong C."/>
            <person name="Song C."/>
            <person name="Wang X."/>
            <person name="Zheng X."/>
            <person name="Niu Y."/>
            <person name="Chen S."/>
            <person name="Feng W."/>
        </authorList>
    </citation>
    <scope>NUCLEOTIDE SEQUENCE [LARGE SCALE GENOMIC DNA]</scope>
    <source>
        <strain evidence="3">DH-2019</strain>
    </source>
</reference>
<sequence length="303" mass="33045">MKKQLKEERKRRKMMKKMQEAAKDLPSDYGDNVEEETSSAASVPVPMPDLSLPASFDSDNPTHRYRSLDSSNPWLVRAVLEPNGWDHDIGYDGVNVERLFVFKEKIPVSFSGHISKDKKDANLQMEIASSVKHGKGKATSLGFDMQSVGKDYAYTLTAAAGLSATVLGDVLTGGVKVEDKLIVGKRGQLVVSGGAIYGRGEVAYGGSLEATLRDKDHPLGRFLATLGISVMDWHGDLALGCNFQTQIPTGRYTNLIGRFNINNRGSGQVSLKINSSEQLQIVLIGLIPLVKKVLGYSQQVQYG</sequence>
<name>A0ABR0UF65_REHGL</name>
<keyword evidence="4" id="KW-1185">Reference proteome</keyword>
<feature type="compositionally biased region" description="Basic and acidic residues" evidence="1">
    <location>
        <begin position="17"/>
        <end position="26"/>
    </location>
</feature>
<dbReference type="InterPro" id="IPR024283">
    <property type="entry name" value="TOC159_MAD"/>
</dbReference>
<dbReference type="Pfam" id="PF11886">
    <property type="entry name" value="TOC159_MAD"/>
    <property type="match status" value="1"/>
</dbReference>
<protein>
    <recommendedName>
        <fullName evidence="2">Translocase of chloroplast 159/132 membrane anchor domain-containing protein</fullName>
    </recommendedName>
</protein>